<name>A0ACB8GM83_PSICU</name>
<keyword evidence="2" id="KW-1185">Reference proteome</keyword>
<comment type="caution">
    <text evidence="1">The sequence shown here is derived from an EMBL/GenBank/DDBJ whole genome shotgun (WGS) entry which is preliminary data.</text>
</comment>
<accession>A0ACB8GM83</accession>
<reference evidence="1" key="1">
    <citation type="submission" date="2021-10" db="EMBL/GenBank/DDBJ databases">
        <title>Psilocybe cubensis genome.</title>
        <authorList>
            <person name="Mckernan K.J."/>
            <person name="Crawford S."/>
            <person name="Trippe A."/>
            <person name="Kane L.T."/>
            <person name="Mclaughlin S."/>
        </authorList>
    </citation>
    <scope>NUCLEOTIDE SEQUENCE</scope>
    <source>
        <strain evidence="1">MGC-MH-2018</strain>
    </source>
</reference>
<gene>
    <name evidence="1" type="ORF">JR316_0010491</name>
</gene>
<evidence type="ECO:0000313" key="2">
    <source>
        <dbReference type="Proteomes" id="UP000664032"/>
    </source>
</evidence>
<dbReference type="Proteomes" id="UP000664032">
    <property type="component" value="Unassembled WGS sequence"/>
</dbReference>
<sequence length="1688" mass="187245">MGLCEDHGPLDFSSQCVRLSWSAFLPAVFVFALCLSTIPLPQPARRILRFLGAPFKTYLTLHEAEAIDITGEKGFDGDDTEIVLEVSHIAPLWRTVVFVFVGIVQCFCWVAHGSFLIYNDTTDIWAGVASFLVAFAWMYTVVRPIVIPPATGPADMFTLYLILLFTSILQFGGALFDNRVLGAPPPSNLALLGMLTNLLSLILLLSVVVTIPLALPSNRVDPKEIGHSVSPEDYTNLWGWITFKWVYPLVKRGTNTTLEEKDVWDMSPTMQSRPIFVKFSSIKRSTLLRRLWAANSLDLILDFSLTFVSVLFNYAGPFFLKRILDLIDLEEPTPESRTRAYIYAFLAFTCSILKAQADVQHLWFGRRAATRIRSELMAAIYDKALKRKDFSGVVNKDKKEEEVKESPSNGVETKESKRKSKAKKKEEKEKAAKADDPKAGADVGKIVNLMAGDANRISMTISALYFIYGAPFEIIIAGVFLYQLLGLSAFAGFVVLLVGWPLNSFIARRSIRIQKGVLAARDKRMGVLNELIGAVKFIKFFAWEERWIGKALDAREFEMKWMVKARINSVLFGLLWTTAPILVSIISFMAYVLQGNELTISTAFTAIALFNMVRAPLNVIPTWIVQILQTGVALNRISVYLDEEEVTDQVSSLKKDYSEPLLPGADDEGLGLENASFKWNEVTDAVDKDKGKSDGKTTLPTTTADLTADDASTTVDDNASERSVTGPQDRVFELRDISVVFPQGELTVVTGPTASGKTALLLAVLGELTLTKGRIIMSKEPSRVDENGLMHCISYAAQSPWLRHQSIKDNILFGYPYDEARYNMVIDSCALRPDLKMLEDGDATEIGARGVSLSGGQKARVALARAVYARTKYVLLDDPLSAVDSHTSRFLYEKLLRGPLLANRTVVLVTHHVELVLPGAHYLIRMLDGRIDTQGTVKELREQGVLEEIKLDASVDAHKEEAIEADAAAIEETLEDPSKTADATKKPRKLVKDEHRETGGVKWSIYKSYLKASSYWTWAFLALIIVLIQFLNISEKLWIKTWGEAYKIGNETSPAFYEFRTFATAEHEASMDGLSMNHQHYHTYQSLAPPKGIFGIQWPNASEHPLFYIGIYAGIGMATALASITSVMIQYTGALRASRILFKQLLVTVVRATFRFHDTTPQGRMLNRFGKDVETIDSSLAGSLQAVNSSLMGFFAAIITVAVVFPYFIIPAIFIGFAYRSLAIGYLNTGRDLRRMESNSRSPIFSDFGELLEGIVTVRAFSAERRFLDNLHKKIDVTTKMWYTFWMTNRWLLLNFDALGALSVLVTTLFSIATLANGAGLAGLCITSAMAFTSSVYWACRFWTGLELDLNSVERVVEYLDLPQEPPAIIESNRVPAYWPSSSNNDSLVVVEDLEIKYAPDLPAVLHGVSFSLKAGERVGLLGRTGSGKSTLAMSILRFVDPTNGRIMIDGIDISTIGIHDLRSRLTFIPQDATLFSGTLRDNLDPFGDHTDAECLDVLRRVHMITDSPHLSLESSRDQSASSSRNPTRPSTPTGHDRESTIDTMSAASTNVDSKASVSLDTKVSAGGTNFSQGQRQLIAMARALLRRSSIIVLDEATSSIDFATDAKIQTTIREEFTNSLLLTVAHRLRTVIDYDRLIVLDKGQIVEFDTPWNLINKEDGIFRNMCMKSGSFTELESAAKAKASSNA</sequence>
<proteinExistence type="predicted"/>
<protein>
    <submittedName>
        <fullName evidence="1">ABC transporter 7</fullName>
    </submittedName>
</protein>
<evidence type="ECO:0000313" key="1">
    <source>
        <dbReference type="EMBL" id="KAH9476579.1"/>
    </source>
</evidence>
<dbReference type="EMBL" id="JAFIQS020000010">
    <property type="protein sequence ID" value="KAH9476579.1"/>
    <property type="molecule type" value="Genomic_DNA"/>
</dbReference>
<organism evidence="1 2">
    <name type="scientific">Psilocybe cubensis</name>
    <name type="common">Psychedelic mushroom</name>
    <name type="synonym">Stropharia cubensis</name>
    <dbReference type="NCBI Taxonomy" id="181762"/>
    <lineage>
        <taxon>Eukaryota</taxon>
        <taxon>Fungi</taxon>
        <taxon>Dikarya</taxon>
        <taxon>Basidiomycota</taxon>
        <taxon>Agaricomycotina</taxon>
        <taxon>Agaricomycetes</taxon>
        <taxon>Agaricomycetidae</taxon>
        <taxon>Agaricales</taxon>
        <taxon>Agaricineae</taxon>
        <taxon>Strophariaceae</taxon>
        <taxon>Psilocybe</taxon>
    </lineage>
</organism>